<dbReference type="GO" id="GO:0003924">
    <property type="term" value="F:GTPase activity"/>
    <property type="evidence" value="ECO:0007669"/>
    <property type="project" value="InterPro"/>
</dbReference>
<comment type="subcellular location">
    <subcellularLocation>
        <location evidence="1">Cell membrane</location>
        <topology evidence="1">Lipid-anchor</topology>
        <orientation evidence="1">Cytoplasmic side</orientation>
    </subcellularLocation>
</comment>
<evidence type="ECO:0000313" key="5">
    <source>
        <dbReference type="Proteomes" id="UP000053392"/>
    </source>
</evidence>
<dbReference type="GO" id="GO:0007165">
    <property type="term" value="P:signal transduction"/>
    <property type="evidence" value="ECO:0007669"/>
    <property type="project" value="InterPro"/>
</dbReference>
<dbReference type="PROSITE" id="PS51420">
    <property type="entry name" value="RHO"/>
    <property type="match status" value="1"/>
</dbReference>
<dbReference type="Proteomes" id="UP000053392">
    <property type="component" value="Unassembled WGS sequence"/>
</dbReference>
<dbReference type="SMART" id="SM00175">
    <property type="entry name" value="RAB"/>
    <property type="match status" value="1"/>
</dbReference>
<dbReference type="SUPFAM" id="SSF52540">
    <property type="entry name" value="P-loop containing nucleoside triphosphate hydrolases"/>
    <property type="match status" value="1"/>
</dbReference>
<dbReference type="SMART" id="SM00176">
    <property type="entry name" value="RAN"/>
    <property type="match status" value="1"/>
</dbReference>
<sequence length="214" mass="24282">MSRKGHYGRDQRLVVVGCGGVGKTAITIRFVTSQFYDQEYNPTIEDSYRKQMVIDNKATTLEILDTAGQEEYAAMADQWYTFGSGFLLVYSLTDRSTFEEIRNFHREILRVKDRDYVPCVVICNKCDLQKYRSVGQFEGRELARSLRAPFIECSAAERVNVDVAFEELVRLVRKDEQLCVVADISGCSKASRRSISLAASTIATKTNKTNEREG</sequence>
<dbReference type="FunFam" id="3.40.50.300:FF:002915">
    <property type="entry name" value="Unplaced genomic scaffold supercont2.6, whole genome shotgun sequence"/>
    <property type="match status" value="1"/>
</dbReference>
<keyword evidence="2" id="KW-0547">Nucleotide-binding</keyword>
<dbReference type="NCBIfam" id="TIGR00231">
    <property type="entry name" value="small_GTP"/>
    <property type="match status" value="1"/>
</dbReference>
<dbReference type="SMART" id="SM00174">
    <property type="entry name" value="RHO"/>
    <property type="match status" value="1"/>
</dbReference>
<accession>A0A0D0TC68</accession>
<dbReference type="PROSITE" id="PS51419">
    <property type="entry name" value="RAB"/>
    <property type="match status" value="1"/>
</dbReference>
<evidence type="ECO:0000256" key="1">
    <source>
        <dbReference type="ARBA" id="ARBA00004342"/>
    </source>
</evidence>
<dbReference type="Gene3D" id="3.40.50.300">
    <property type="entry name" value="P-loop containing nucleotide triphosphate hydrolases"/>
    <property type="match status" value="1"/>
</dbReference>
<protein>
    <submittedName>
        <fullName evidence="4">Ras family, other</fullName>
    </submittedName>
</protein>
<evidence type="ECO:0000256" key="2">
    <source>
        <dbReference type="ARBA" id="ARBA00022741"/>
    </source>
</evidence>
<dbReference type="SMART" id="SM00173">
    <property type="entry name" value="RAS"/>
    <property type="match status" value="1"/>
</dbReference>
<dbReference type="InterPro" id="IPR027417">
    <property type="entry name" value="P-loop_NTPase"/>
</dbReference>
<dbReference type="PROSITE" id="PS51421">
    <property type="entry name" value="RAS"/>
    <property type="match status" value="1"/>
</dbReference>
<dbReference type="PANTHER" id="PTHR24070">
    <property type="entry name" value="RAS, DI-RAS, AND RHEB FAMILY MEMBERS OF SMALL GTPASE SUPERFAMILY"/>
    <property type="match status" value="1"/>
</dbReference>
<keyword evidence="5" id="KW-1185">Reference proteome</keyword>
<dbReference type="GO" id="GO:0005525">
    <property type="term" value="F:GTP binding"/>
    <property type="evidence" value="ECO:0007669"/>
    <property type="project" value="UniProtKB-KW"/>
</dbReference>
<dbReference type="InterPro" id="IPR020849">
    <property type="entry name" value="Small_GTPase_Ras-type"/>
</dbReference>
<dbReference type="InterPro" id="IPR005225">
    <property type="entry name" value="Small_GTP-bd"/>
</dbReference>
<keyword evidence="3" id="KW-0342">GTP-binding</keyword>
<dbReference type="EMBL" id="KN847896">
    <property type="protein sequence ID" value="KIR43682.1"/>
    <property type="molecule type" value="Genomic_DNA"/>
</dbReference>
<dbReference type="OrthoDB" id="5976022at2759"/>
<evidence type="ECO:0000313" key="4">
    <source>
        <dbReference type="EMBL" id="KIR43682.1"/>
    </source>
</evidence>
<dbReference type="AlphaFoldDB" id="A0A0D0TC68"/>
<name>A0A0D0TC68_9TREE</name>
<dbReference type="PRINTS" id="PR00449">
    <property type="entry name" value="RASTRNSFRMNG"/>
</dbReference>
<reference evidence="4 5" key="1">
    <citation type="submission" date="2015-01" db="EMBL/GenBank/DDBJ databases">
        <title>The Genome Sequence of Cryptococcus gattii Ram5.</title>
        <authorList>
            <consortium name="The Broad Institute Genomics Platform"/>
            <person name="Cuomo C."/>
            <person name="Litvintseva A."/>
            <person name="Chen Y."/>
            <person name="Heitman J."/>
            <person name="Sun S."/>
            <person name="Springer D."/>
            <person name="Dromer F."/>
            <person name="Young S."/>
            <person name="Zeng Q."/>
            <person name="Gargeya S."/>
            <person name="Abouelleil A."/>
            <person name="Alvarado L."/>
            <person name="Chapman S.B."/>
            <person name="Gainer-Dewar J."/>
            <person name="Goldberg J."/>
            <person name="Griggs A."/>
            <person name="Gujja S."/>
            <person name="Hansen M."/>
            <person name="Howarth C."/>
            <person name="Imamovic A."/>
            <person name="Larimer J."/>
            <person name="Murphy C."/>
            <person name="Naylor J."/>
            <person name="Pearson M."/>
            <person name="Priest M."/>
            <person name="Roberts A."/>
            <person name="Saif S."/>
            <person name="Shea T."/>
            <person name="Sykes S."/>
            <person name="Wortman J."/>
            <person name="Nusbaum C."/>
            <person name="Birren B."/>
        </authorList>
    </citation>
    <scope>NUCLEOTIDE SEQUENCE [LARGE SCALE GENOMIC DNA]</scope>
    <source>
        <strain evidence="4 5">Ram5</strain>
    </source>
</reference>
<dbReference type="HOGENOM" id="CLU_041217_9_8_1"/>
<proteinExistence type="predicted"/>
<dbReference type="Pfam" id="PF00071">
    <property type="entry name" value="Ras"/>
    <property type="match status" value="1"/>
</dbReference>
<dbReference type="InterPro" id="IPR001806">
    <property type="entry name" value="Small_GTPase"/>
</dbReference>
<gene>
    <name evidence="4" type="ORF">I313_00524</name>
</gene>
<evidence type="ECO:0000256" key="3">
    <source>
        <dbReference type="ARBA" id="ARBA00023134"/>
    </source>
</evidence>
<organism evidence="4 5">
    <name type="scientific">Cryptococcus deuterogattii Ram5</name>
    <dbReference type="NCBI Taxonomy" id="1296110"/>
    <lineage>
        <taxon>Eukaryota</taxon>
        <taxon>Fungi</taxon>
        <taxon>Dikarya</taxon>
        <taxon>Basidiomycota</taxon>
        <taxon>Agaricomycotina</taxon>
        <taxon>Tremellomycetes</taxon>
        <taxon>Tremellales</taxon>
        <taxon>Cryptococcaceae</taxon>
        <taxon>Cryptococcus</taxon>
        <taxon>Cryptococcus gattii species complex</taxon>
    </lineage>
</organism>
<dbReference type="CDD" id="cd00876">
    <property type="entry name" value="Ras"/>
    <property type="match status" value="1"/>
</dbReference>
<dbReference type="GO" id="GO:0005886">
    <property type="term" value="C:plasma membrane"/>
    <property type="evidence" value="ECO:0007669"/>
    <property type="project" value="UniProtKB-SubCell"/>
</dbReference>